<dbReference type="PANTHER" id="PTHR32305:SF15">
    <property type="entry name" value="PROTEIN RHSA-RELATED"/>
    <property type="match status" value="1"/>
</dbReference>
<dbReference type="PANTHER" id="PTHR32305">
    <property type="match status" value="1"/>
</dbReference>
<gene>
    <name evidence="1" type="ORF">EI427_21560</name>
</gene>
<dbReference type="Gene3D" id="2.180.10.10">
    <property type="entry name" value="RHS repeat-associated core"/>
    <property type="match status" value="1"/>
</dbReference>
<dbReference type="InterPro" id="IPR022385">
    <property type="entry name" value="Rhs_assc_core"/>
</dbReference>
<dbReference type="AlphaFoldDB" id="A0A3S9P9C4"/>
<name>A0A3S9P9C4_9BACT</name>
<protein>
    <submittedName>
        <fullName evidence="1">RHS repeat-associated core domain-containing protein</fullName>
    </submittedName>
</protein>
<dbReference type="EMBL" id="CP034563">
    <property type="protein sequence ID" value="AZQ64815.1"/>
    <property type="molecule type" value="Genomic_DNA"/>
</dbReference>
<reference evidence="1 2" key="1">
    <citation type="submission" date="2018-12" db="EMBL/GenBank/DDBJ databases">
        <title>Flammeovirga pectinis sp. nov., isolated from the gut of the Korean scallop, Patinopecten yessoensis.</title>
        <authorList>
            <person name="Bae J.-W."/>
            <person name="Jeong Y.-S."/>
            <person name="Kang W."/>
        </authorList>
    </citation>
    <scope>NUCLEOTIDE SEQUENCE [LARGE SCALE GENOMIC DNA]</scope>
    <source>
        <strain evidence="1 2">L12M1</strain>
    </source>
</reference>
<dbReference type="OrthoDB" id="667524at2"/>
<dbReference type="RefSeq" id="WP_126618904.1">
    <property type="nucleotide sequence ID" value="NZ_CP034563.1"/>
</dbReference>
<dbReference type="Proteomes" id="UP000267268">
    <property type="component" value="Chromosome 2"/>
</dbReference>
<dbReference type="InterPro" id="IPR050708">
    <property type="entry name" value="T6SS_VgrG/RHS"/>
</dbReference>
<evidence type="ECO:0000313" key="2">
    <source>
        <dbReference type="Proteomes" id="UP000267268"/>
    </source>
</evidence>
<proteinExistence type="predicted"/>
<dbReference type="NCBIfam" id="TIGR03696">
    <property type="entry name" value="Rhs_assc_core"/>
    <property type="match status" value="1"/>
</dbReference>
<evidence type="ECO:0000313" key="1">
    <source>
        <dbReference type="EMBL" id="AZQ64815.1"/>
    </source>
</evidence>
<sequence length="239" mass="26504">MNMAGIEKQGTPDHKFQYNGKEKQEEIGFIDYGAGHYDATLGRFFTQDRFAEKYYNLNPYQYVANNPINGIDVNGDSIIVTQLDGNINIHFTGMLINNTHKDYSLFEMMNIALEMSSSIEQTFGGEKGDLSVTVTSDIEVGTEKDLKEGQHAIYLTESMTIPGAEEREGIMGRAGFGQNYIYINSDLIGTKVTEGAMSWTGKTTNKKGTLFRTFSHEFGHSAGLEGHPLEIDAPGNLML</sequence>
<accession>A0A3S9P9C4</accession>
<keyword evidence="2" id="KW-1185">Reference proteome</keyword>
<organism evidence="1 2">
    <name type="scientific">Flammeovirga pectinis</name>
    <dbReference type="NCBI Taxonomy" id="2494373"/>
    <lineage>
        <taxon>Bacteria</taxon>
        <taxon>Pseudomonadati</taxon>
        <taxon>Bacteroidota</taxon>
        <taxon>Cytophagia</taxon>
        <taxon>Cytophagales</taxon>
        <taxon>Flammeovirgaceae</taxon>
        <taxon>Flammeovirga</taxon>
    </lineage>
</organism>
<dbReference type="KEGG" id="fll:EI427_21560"/>